<dbReference type="AlphaFoldDB" id="A0A5J5B3X5"/>
<organism evidence="1 2">
    <name type="scientific">Nyssa sinensis</name>
    <dbReference type="NCBI Taxonomy" id="561372"/>
    <lineage>
        <taxon>Eukaryota</taxon>
        <taxon>Viridiplantae</taxon>
        <taxon>Streptophyta</taxon>
        <taxon>Embryophyta</taxon>
        <taxon>Tracheophyta</taxon>
        <taxon>Spermatophyta</taxon>
        <taxon>Magnoliopsida</taxon>
        <taxon>eudicotyledons</taxon>
        <taxon>Gunneridae</taxon>
        <taxon>Pentapetalae</taxon>
        <taxon>asterids</taxon>
        <taxon>Cornales</taxon>
        <taxon>Nyssaceae</taxon>
        <taxon>Nyssa</taxon>
    </lineage>
</organism>
<dbReference type="GO" id="GO:0048367">
    <property type="term" value="P:shoot system development"/>
    <property type="evidence" value="ECO:0007669"/>
    <property type="project" value="InterPro"/>
</dbReference>
<keyword evidence="2" id="KW-1185">Reference proteome</keyword>
<dbReference type="PANTHER" id="PTHR33070">
    <property type="entry name" value="OS06G0725500 PROTEIN"/>
    <property type="match status" value="1"/>
</dbReference>
<dbReference type="PANTHER" id="PTHR33070:SF49">
    <property type="entry name" value="OS06G0725500 PROTEIN"/>
    <property type="match status" value="1"/>
</dbReference>
<evidence type="ECO:0000313" key="2">
    <source>
        <dbReference type="Proteomes" id="UP000325577"/>
    </source>
</evidence>
<sequence>MVVSRFRRSLSFPNHPNCTPKSKKPYHVRSASLPCRSHPLISQIKDKINELKTWSSKPGNRTSSWLCDALSRLRTVHESLDDILQLPQTHESLRQHSHLIEKLLEDFLRFVDVYGIFQTLILTLKQEHSAAQVAVRKKNDLKIALYVKALKKMAKEMSKLVSNVQSIGRCSAPGLVFISNEDIELAEIIGNVNEVTVSVSVALFTGISSSLPSRKSTWLRLRLSKKPKKLKIEQGIQEFQQVGVDSLWGLRKKEDEEVRMILKKMHYLEDCIVEGGT</sequence>
<dbReference type="Proteomes" id="UP000325577">
    <property type="component" value="Linkage Group LG15"/>
</dbReference>
<accession>A0A5J5B3X5</accession>
<reference evidence="1 2" key="1">
    <citation type="submission" date="2019-09" db="EMBL/GenBank/DDBJ databases">
        <title>A chromosome-level genome assembly of the Chinese tupelo Nyssa sinensis.</title>
        <authorList>
            <person name="Yang X."/>
            <person name="Kang M."/>
            <person name="Yang Y."/>
            <person name="Xiong H."/>
            <person name="Wang M."/>
            <person name="Zhang Z."/>
            <person name="Wang Z."/>
            <person name="Wu H."/>
            <person name="Ma T."/>
            <person name="Liu J."/>
            <person name="Xi Z."/>
        </authorList>
    </citation>
    <scope>NUCLEOTIDE SEQUENCE [LARGE SCALE GENOMIC DNA]</scope>
    <source>
        <strain evidence="1">J267</strain>
        <tissue evidence="1">Leaf</tissue>
    </source>
</reference>
<evidence type="ECO:0000313" key="1">
    <source>
        <dbReference type="EMBL" id="KAA8537429.1"/>
    </source>
</evidence>
<protein>
    <submittedName>
        <fullName evidence="1">Uncharacterized protein</fullName>
    </submittedName>
</protein>
<dbReference type="EMBL" id="CM018038">
    <property type="protein sequence ID" value="KAA8537429.1"/>
    <property type="molecule type" value="Genomic_DNA"/>
</dbReference>
<gene>
    <name evidence="1" type="ORF">F0562_026884</name>
</gene>
<proteinExistence type="predicted"/>
<name>A0A5J5B3X5_9ASTE</name>
<dbReference type="GO" id="GO:0048364">
    <property type="term" value="P:root development"/>
    <property type="evidence" value="ECO:0007669"/>
    <property type="project" value="InterPro"/>
</dbReference>
<dbReference type="Pfam" id="PF03087">
    <property type="entry name" value="BPS1"/>
    <property type="match status" value="1"/>
</dbReference>
<dbReference type="InterPro" id="IPR004320">
    <property type="entry name" value="BPS1_pln"/>
</dbReference>
<dbReference type="OrthoDB" id="695739at2759"/>